<gene>
    <name evidence="2" type="ORF">EAL2_c06370</name>
</gene>
<name>W8T2G7_PEPAC</name>
<dbReference type="eggNOG" id="COG3843">
    <property type="taxonomic scope" value="Bacteria"/>
</dbReference>
<proteinExistence type="predicted"/>
<dbReference type="Proteomes" id="UP000019591">
    <property type="component" value="Chromosome"/>
</dbReference>
<feature type="domain" description="MobA/VirD2-like nuclease" evidence="1">
    <location>
        <begin position="19"/>
        <end position="153"/>
    </location>
</feature>
<dbReference type="AlphaFoldDB" id="W8T2G7"/>
<protein>
    <submittedName>
        <fullName evidence="2">Relaxase/mobilization nuclease family protein</fullName>
    </submittedName>
</protein>
<dbReference type="STRING" id="1286171.EAL2_c06370"/>
<evidence type="ECO:0000313" key="3">
    <source>
        <dbReference type="Proteomes" id="UP000019591"/>
    </source>
</evidence>
<dbReference type="HOGENOM" id="CLU_031118_0_0_9"/>
<reference evidence="2 3" key="1">
    <citation type="journal article" date="2014" name="Genome Announc.">
        <title>Complete Genome Sequence of Amino Acid-Utilizing Eubacterium acidaminophilum al-2 (DSM 3953).</title>
        <authorList>
            <person name="Poehlein A."/>
            <person name="Andreesen J.R."/>
            <person name="Daniel R."/>
        </authorList>
    </citation>
    <scope>NUCLEOTIDE SEQUENCE [LARGE SCALE GENOMIC DNA]</scope>
    <source>
        <strain evidence="2 3">DSM 3953</strain>
    </source>
</reference>
<dbReference type="KEGG" id="eac:EAL2_c06370"/>
<dbReference type="InterPro" id="IPR005094">
    <property type="entry name" value="Endonuclease_MobA/VirD2"/>
</dbReference>
<keyword evidence="3" id="KW-1185">Reference proteome</keyword>
<evidence type="ECO:0000259" key="1">
    <source>
        <dbReference type="Pfam" id="PF03432"/>
    </source>
</evidence>
<sequence length="458" mass="52155">MHQNKGKSIADCLADRTDYAKNPSKTNDGELISSYECDPKTIQGEFLLAKRQYSDITGRQQENDVIAYQIRQSFKPDEISPELANKIGYELGMSFTKGNHAFIVATHIDKAHIHNHIIFNSTSLDCTKKFRDFLGSGKAVRKISDRLCLKNSLSIIENPKRGKNHYGKWLGDKKSLSHSEKLRQIINEVLTKKPADFTVFLKEMKLAGYEIKQGNYISFKGENQKKFIRLRSLGNGYSEDEIKAIISGEKAPPNKKNYHQKPQSRVNLLVDIQAKLQAGKDAGYEQWAKIFNLKQMAQTINFLTENKLLAYEDLEKKSLNATDNFNRLSTEIKAAEKRMAEIAILKAHIINYAKTRDVYTAYRKAGYSKKFYEEHAADLLLHKASKATFDELGLKKLPTVKSLQAEYAELLSKKKKAYGIYHAAKKEMQEVLTAKANIDRLLQSDPPVKENEKAPNQR</sequence>
<accession>W8T2G7</accession>
<dbReference type="PATRIC" id="fig|1286171.3.peg.582"/>
<organism evidence="2 3">
    <name type="scientific">Peptoclostridium acidaminophilum DSM 3953</name>
    <dbReference type="NCBI Taxonomy" id="1286171"/>
    <lineage>
        <taxon>Bacteria</taxon>
        <taxon>Bacillati</taxon>
        <taxon>Bacillota</taxon>
        <taxon>Clostridia</taxon>
        <taxon>Peptostreptococcales</taxon>
        <taxon>Peptoclostridiaceae</taxon>
        <taxon>Peptoclostridium</taxon>
    </lineage>
</organism>
<evidence type="ECO:0000313" key="2">
    <source>
        <dbReference type="EMBL" id="AHM55939.1"/>
    </source>
</evidence>
<dbReference type="EMBL" id="CP007452">
    <property type="protein sequence ID" value="AHM55939.1"/>
    <property type="molecule type" value="Genomic_DNA"/>
</dbReference>
<dbReference type="Pfam" id="PF03432">
    <property type="entry name" value="Relaxase"/>
    <property type="match status" value="1"/>
</dbReference>